<evidence type="ECO:0000313" key="2">
    <source>
        <dbReference type="EMBL" id="KAK7798029.1"/>
    </source>
</evidence>
<sequence length="185" mass="20985">MGEKKLGRVITPDTWKDGARNTTDLIRMERISSPLAEFVKVLYTNQVLITAKAVPTKKREHTDSSQQLQSSQEPRVRNGKKKSRPVELAAEKWKQECVLRNRSTWLSPAWPCSFSFMGFPTALKCALTRSYNSLIPYKTLREFVDVSLPLRKTGTREDGICPSPARSPYLIEGPPPPTAEKDRPR</sequence>
<feature type="region of interest" description="Disordered" evidence="1">
    <location>
        <begin position="54"/>
        <end position="86"/>
    </location>
</feature>
<dbReference type="EMBL" id="JBBHLL010000742">
    <property type="protein sequence ID" value="KAK7798029.1"/>
    <property type="molecule type" value="Genomic_DNA"/>
</dbReference>
<evidence type="ECO:0000313" key="3">
    <source>
        <dbReference type="Proteomes" id="UP001488838"/>
    </source>
</evidence>
<proteinExistence type="predicted"/>
<evidence type="ECO:0008006" key="4">
    <source>
        <dbReference type="Google" id="ProtNLM"/>
    </source>
</evidence>
<accession>A0AAW0H8E0</accession>
<name>A0AAW0H8E0_MYOGA</name>
<dbReference type="AlphaFoldDB" id="A0AAW0H8E0"/>
<comment type="caution">
    <text evidence="2">The sequence shown here is derived from an EMBL/GenBank/DDBJ whole genome shotgun (WGS) entry which is preliminary data.</text>
</comment>
<feature type="compositionally biased region" description="Polar residues" evidence="1">
    <location>
        <begin position="64"/>
        <end position="73"/>
    </location>
</feature>
<protein>
    <recommendedName>
        <fullName evidence="4">Cysteine-rich interactor of PDZ three</fullName>
    </recommendedName>
</protein>
<feature type="region of interest" description="Disordered" evidence="1">
    <location>
        <begin position="154"/>
        <end position="185"/>
    </location>
</feature>
<dbReference type="Proteomes" id="UP001488838">
    <property type="component" value="Unassembled WGS sequence"/>
</dbReference>
<reference evidence="2 3" key="1">
    <citation type="journal article" date="2023" name="bioRxiv">
        <title>Conserved and derived expression patterns and positive selection on dental genes reveal complex evolutionary context of ever-growing rodent molars.</title>
        <authorList>
            <person name="Calamari Z.T."/>
            <person name="Song A."/>
            <person name="Cohen E."/>
            <person name="Akter M."/>
            <person name="Roy R.D."/>
            <person name="Hallikas O."/>
            <person name="Christensen M.M."/>
            <person name="Li P."/>
            <person name="Marangoni P."/>
            <person name="Jernvall J."/>
            <person name="Klein O.D."/>
        </authorList>
    </citation>
    <scope>NUCLEOTIDE SEQUENCE [LARGE SCALE GENOMIC DNA]</scope>
    <source>
        <strain evidence="2">V071</strain>
    </source>
</reference>
<keyword evidence="3" id="KW-1185">Reference proteome</keyword>
<organism evidence="2 3">
    <name type="scientific">Myodes glareolus</name>
    <name type="common">Bank vole</name>
    <name type="synonym">Clethrionomys glareolus</name>
    <dbReference type="NCBI Taxonomy" id="447135"/>
    <lineage>
        <taxon>Eukaryota</taxon>
        <taxon>Metazoa</taxon>
        <taxon>Chordata</taxon>
        <taxon>Craniata</taxon>
        <taxon>Vertebrata</taxon>
        <taxon>Euteleostomi</taxon>
        <taxon>Mammalia</taxon>
        <taxon>Eutheria</taxon>
        <taxon>Euarchontoglires</taxon>
        <taxon>Glires</taxon>
        <taxon>Rodentia</taxon>
        <taxon>Myomorpha</taxon>
        <taxon>Muroidea</taxon>
        <taxon>Cricetidae</taxon>
        <taxon>Arvicolinae</taxon>
        <taxon>Myodes</taxon>
    </lineage>
</organism>
<gene>
    <name evidence="2" type="ORF">U0070_009026</name>
</gene>
<evidence type="ECO:0000256" key="1">
    <source>
        <dbReference type="SAM" id="MobiDB-lite"/>
    </source>
</evidence>